<dbReference type="GO" id="GO:0015344">
    <property type="term" value="F:siderophore uptake transmembrane transporter activity"/>
    <property type="evidence" value="ECO:0007669"/>
    <property type="project" value="TreeGrafter"/>
</dbReference>
<dbReference type="InterPro" id="IPR037066">
    <property type="entry name" value="Plug_dom_sf"/>
</dbReference>
<dbReference type="SUPFAM" id="SSF56935">
    <property type="entry name" value="Porins"/>
    <property type="match status" value="1"/>
</dbReference>
<name>A0A1H9JTA6_9BACT</name>
<accession>A0A1H9JTA6</accession>
<proteinExistence type="predicted"/>
<dbReference type="InParanoid" id="A0A1H9JTA6"/>
<evidence type="ECO:0000313" key="4">
    <source>
        <dbReference type="EMBL" id="SEQ89984.1"/>
    </source>
</evidence>
<dbReference type="Gene3D" id="2.170.130.10">
    <property type="entry name" value="TonB-dependent receptor, plug domain"/>
    <property type="match status" value="1"/>
</dbReference>
<protein>
    <submittedName>
        <fullName evidence="4">TonB-dependent Receptor Plug Domain</fullName>
    </submittedName>
</protein>
<dbReference type="RefSeq" id="WP_090170303.1">
    <property type="nucleotide sequence ID" value="NZ_FOFB01000018.1"/>
</dbReference>
<dbReference type="PANTHER" id="PTHR30069">
    <property type="entry name" value="TONB-DEPENDENT OUTER MEMBRANE RECEPTOR"/>
    <property type="match status" value="1"/>
</dbReference>
<feature type="signal peptide" evidence="2">
    <location>
        <begin position="1"/>
        <end position="21"/>
    </location>
</feature>
<evidence type="ECO:0000256" key="1">
    <source>
        <dbReference type="ARBA" id="ARBA00022729"/>
    </source>
</evidence>
<keyword evidence="5" id="KW-1185">Reference proteome</keyword>
<feature type="chain" id="PRO_5011594216" evidence="2">
    <location>
        <begin position="22"/>
        <end position="776"/>
    </location>
</feature>
<dbReference type="AlphaFoldDB" id="A0A1H9JTA6"/>
<sequence>MRPYLLLTLLSIFTTALSAQSAIIRGNVYDNDNGDPIAFGTVQLTGADGLNKGANTNIDGFFSFANLQVGDYKLIASYIGYETIEFDINIAVENEIEYKRITLLPSGVSLSTVDVSARREQARSDVAVSKVTFSSDEIMSVPSTGGEPDIAQYLTVLPGVVSSGDQGGQLYIRGGSPVQNKLLLDGMTIYNPFHSIGLFSVFETEAIRSADVYTGGFNAEHGGRISAIVDIKTREGDKKQFGGLVSASPFQAKVLAEGPIKKLNDSGSSISFLLTAKRSLLPETSKAIYEYAVQDNFFNLGDSSNLTAGDIGLPYNYQDIYGKVSLVGGNGSKLNLFGFNFTDDFEVPAIASLAWTNNGGGASFNIVPASSNVVINGVISASTYDVSLAERDGAPRSSTVANYTARLDFTYFGGNNEISYGFDYNGVNTNFTFVNPLGITFLQEDFTTELNGYGKYKGTFGKLIVEPGLRMQYYASQNTFSLEPRLGLKFNATDNIRLKAAGGLYSQNLISTQNDLDIVNFFTGFLVGPEGTIFEPDGETAAADNLQKAAHAIVGIEVDANEKLTFNLEGYYKGFNQLIELNRNKLRATDPNFVTLDGVAYGGDISGEYRSGRVFLAANYSLGFVTRDDGEQEYPTSFDRRHNVNAYGTYVFGGDNAWEFGFRFNFGSAFPFTQTLGFIEEPDLTTAPVLPNILTGNGDLGVLLSPDRNGGRLSDFHRLDLSLQRTFEFGTDSRLEVTASVTNAYNRENIFYVDRITNSRVNQLPILPSLSGTFYW</sequence>
<dbReference type="PANTHER" id="PTHR30069:SF29">
    <property type="entry name" value="HEMOGLOBIN AND HEMOGLOBIN-HAPTOGLOBIN-BINDING PROTEIN 1-RELATED"/>
    <property type="match status" value="1"/>
</dbReference>
<dbReference type="Proteomes" id="UP000199021">
    <property type="component" value="Unassembled WGS sequence"/>
</dbReference>
<dbReference type="Gene3D" id="2.60.40.1120">
    <property type="entry name" value="Carboxypeptidase-like, regulatory domain"/>
    <property type="match status" value="1"/>
</dbReference>
<dbReference type="Pfam" id="PF07715">
    <property type="entry name" value="Plug"/>
    <property type="match status" value="1"/>
</dbReference>
<keyword evidence="1 2" id="KW-0732">Signal</keyword>
<gene>
    <name evidence="4" type="ORF">SAMN05444359_11859</name>
</gene>
<dbReference type="InterPro" id="IPR039426">
    <property type="entry name" value="TonB-dep_rcpt-like"/>
</dbReference>
<evidence type="ECO:0000259" key="3">
    <source>
        <dbReference type="Pfam" id="PF07715"/>
    </source>
</evidence>
<dbReference type="STRING" id="478744.SAMN05444359_11859"/>
<evidence type="ECO:0000313" key="5">
    <source>
        <dbReference type="Proteomes" id="UP000199021"/>
    </source>
</evidence>
<reference evidence="5" key="1">
    <citation type="submission" date="2016-10" db="EMBL/GenBank/DDBJ databases">
        <authorList>
            <person name="Varghese N."/>
            <person name="Submissions S."/>
        </authorList>
    </citation>
    <scope>NUCLEOTIDE SEQUENCE [LARGE SCALE GENOMIC DNA]</scope>
    <source>
        <strain evidence="5">DSM 24740</strain>
    </source>
</reference>
<dbReference type="Pfam" id="PF13715">
    <property type="entry name" value="CarbopepD_reg_2"/>
    <property type="match status" value="1"/>
</dbReference>
<dbReference type="EMBL" id="FOFB01000018">
    <property type="protein sequence ID" value="SEQ89984.1"/>
    <property type="molecule type" value="Genomic_DNA"/>
</dbReference>
<dbReference type="OrthoDB" id="9803050at2"/>
<dbReference type="InterPro" id="IPR008969">
    <property type="entry name" value="CarboxyPept-like_regulatory"/>
</dbReference>
<dbReference type="SUPFAM" id="SSF49464">
    <property type="entry name" value="Carboxypeptidase regulatory domain-like"/>
    <property type="match status" value="1"/>
</dbReference>
<dbReference type="InterPro" id="IPR012910">
    <property type="entry name" value="Plug_dom"/>
</dbReference>
<keyword evidence="4" id="KW-0675">Receptor</keyword>
<dbReference type="GO" id="GO:0044718">
    <property type="term" value="P:siderophore transmembrane transport"/>
    <property type="evidence" value="ECO:0007669"/>
    <property type="project" value="TreeGrafter"/>
</dbReference>
<dbReference type="GO" id="GO:0009279">
    <property type="term" value="C:cell outer membrane"/>
    <property type="evidence" value="ECO:0007669"/>
    <property type="project" value="TreeGrafter"/>
</dbReference>
<evidence type="ECO:0000256" key="2">
    <source>
        <dbReference type="SAM" id="SignalP"/>
    </source>
</evidence>
<organism evidence="4 5">
    <name type="scientific">Neolewinella agarilytica</name>
    <dbReference type="NCBI Taxonomy" id="478744"/>
    <lineage>
        <taxon>Bacteria</taxon>
        <taxon>Pseudomonadati</taxon>
        <taxon>Bacteroidota</taxon>
        <taxon>Saprospiria</taxon>
        <taxon>Saprospirales</taxon>
        <taxon>Lewinellaceae</taxon>
        <taxon>Neolewinella</taxon>
    </lineage>
</organism>
<feature type="domain" description="TonB-dependent receptor plug" evidence="3">
    <location>
        <begin position="147"/>
        <end position="223"/>
    </location>
</feature>